<organism evidence="1 2">
    <name type="scientific">Microscilla marina ATCC 23134</name>
    <dbReference type="NCBI Taxonomy" id="313606"/>
    <lineage>
        <taxon>Bacteria</taxon>
        <taxon>Pseudomonadati</taxon>
        <taxon>Bacteroidota</taxon>
        <taxon>Cytophagia</taxon>
        <taxon>Cytophagales</taxon>
        <taxon>Microscillaceae</taxon>
        <taxon>Microscilla</taxon>
    </lineage>
</organism>
<evidence type="ECO:0000313" key="2">
    <source>
        <dbReference type="Proteomes" id="UP000004095"/>
    </source>
</evidence>
<name>A1ZK37_MICM2</name>
<accession>A1ZK37</accession>
<evidence type="ECO:0000313" key="1">
    <source>
        <dbReference type="EMBL" id="EAY29063.1"/>
    </source>
</evidence>
<reference evidence="1 2" key="1">
    <citation type="submission" date="2007-01" db="EMBL/GenBank/DDBJ databases">
        <authorList>
            <person name="Haygood M."/>
            <person name="Podell S."/>
            <person name="Anderson C."/>
            <person name="Hopkinson B."/>
            <person name="Roe K."/>
            <person name="Barbeau K."/>
            <person name="Gaasterland T."/>
            <person name="Ferriera S."/>
            <person name="Johnson J."/>
            <person name="Kravitz S."/>
            <person name="Beeson K."/>
            <person name="Sutton G."/>
            <person name="Rogers Y.-H."/>
            <person name="Friedman R."/>
            <person name="Frazier M."/>
            <person name="Venter J.C."/>
        </authorList>
    </citation>
    <scope>NUCLEOTIDE SEQUENCE [LARGE SCALE GENOMIC DNA]</scope>
    <source>
        <strain evidence="1 2">ATCC 23134</strain>
    </source>
</reference>
<gene>
    <name evidence="1" type="ORF">M23134_02254</name>
</gene>
<dbReference type="AlphaFoldDB" id="A1ZK37"/>
<protein>
    <submittedName>
        <fullName evidence="1">Uncharacterized protein</fullName>
    </submittedName>
</protein>
<keyword evidence="2" id="KW-1185">Reference proteome</keyword>
<sequence>MQTTPHHTAQIKQQIRQMKQDTTLYAEVNTAIERLLPSGITQLHYVVFTQQHQVYQLSILAQKIQIIGIKLFKVTYNKGYTYPREQLRTLYSWVNTASLQKYIDGHNLLYGSQLTTGDISLLPFRLYKYGSDCGHSTPDQYRRMRQLIRQKDEYTLQKWLRSMNIELQAYALEGLARLKHPEKIKRSRLVEIHPQVKLQKRLSKKYLWRVSEAKVVQLLNQSTAKVYTCAGCFGMNYTPIATLVEKMGF</sequence>
<dbReference type="EMBL" id="AAWS01000012">
    <property type="protein sequence ID" value="EAY29063.1"/>
    <property type="molecule type" value="Genomic_DNA"/>
</dbReference>
<dbReference type="Proteomes" id="UP000004095">
    <property type="component" value="Unassembled WGS sequence"/>
</dbReference>
<dbReference type="eggNOG" id="ENOG5030Y36">
    <property type="taxonomic scope" value="Bacteria"/>
</dbReference>
<proteinExistence type="predicted"/>
<comment type="caution">
    <text evidence="1">The sequence shown here is derived from an EMBL/GenBank/DDBJ whole genome shotgun (WGS) entry which is preliminary data.</text>
</comment>